<feature type="compositionally biased region" description="Basic residues" evidence="1">
    <location>
        <begin position="1665"/>
        <end position="1678"/>
    </location>
</feature>
<dbReference type="SUPFAM" id="SSF56672">
    <property type="entry name" value="DNA/RNA polymerases"/>
    <property type="match status" value="2"/>
</dbReference>
<feature type="region of interest" description="Disordered" evidence="1">
    <location>
        <begin position="741"/>
        <end position="769"/>
    </location>
</feature>
<dbReference type="CDD" id="cd00303">
    <property type="entry name" value="retropepsin_like"/>
    <property type="match status" value="1"/>
</dbReference>
<feature type="domain" description="Reverse transcriptase" evidence="2">
    <location>
        <begin position="865"/>
        <end position="962"/>
    </location>
</feature>
<dbReference type="CDD" id="cd01647">
    <property type="entry name" value="RT_LTR"/>
    <property type="match status" value="1"/>
</dbReference>
<dbReference type="Pfam" id="PF00078">
    <property type="entry name" value="RVT_1"/>
    <property type="match status" value="1"/>
</dbReference>
<keyword evidence="4" id="KW-1185">Reference proteome</keyword>
<dbReference type="Pfam" id="PF13650">
    <property type="entry name" value="Asp_protease_2"/>
    <property type="match status" value="1"/>
</dbReference>
<sequence>MVKVTTSPSGLSPATAVDSPRARIYSTNSADLADAATMVAMDATADKARSIQFDDEATRGHGDCEDDEGEDEEGKAEFVDVKTTAELLGEVEELLLQVSQMGRPLPVGRNLAAELEDDVDDDDDDEQGVAPGDPDRHGTQTRRVRTAYSHMQTPKTLKCRNARYAEYYDAADEAELGGDDCDDGRDYRDSAEDSAKDTQPSTWLTESRRSERRDDRRDDWRDYRRDDRRTRRDDGRDRRVTVAATADDEEKDGMECQPSRRLSQHCYDDDESDYSREAYSDSEGGSDHDPIDTGLADGKSRGRNGREDSTRSQKNSTKTQWRSARPQGSSTVQWNSANQPTDTTSRANRFTDRLANYGRRGDSRERAQRPPGSLHAEKFKLGGPPTLTGCDEAGLPQSAEPVAEAKYIFEYVGKAGKPERVWMHGNDGIKMDGIDGELHYSKEESRARISNADAPRIGKGAMGMAMTIKLLPGERLGWWSAQKFDRRVRMRALVMGAVNDQRTKILLDTGANILAINATFARTLRLKRQASRDAQIGVQGIGKDKVGTSTRAWVKITLGWEVSYEYEVWVMDHYAGVDLILGPDFMVPAGIHLDLYNSQAKLPDEVVVPLIKSLNSADDSKGGLQITDGSTETIRLTGRVAVEFRARRRQPAETTHELWVRRTRIGSLNKHGKVARVLLTSMKLSMTWCPAHFPVLSWAPHGILPPEGVVRLSSAKYRDWQAGDANGENYGQAMNLASGPEAVTRGRPEADDRSQRGENSADAESEPREMTAALRRVLETSDGLDGPVVSPTRDEDSSSRALASAVNSAEFAEGDLVSPRGIRRFDNELGEHLKKHYKLLKALLKAGLIAFSNSPWASPIVSVLKKNGVDIRLCIDYKLVKAITLMMEYAMPLVDDLLTELNAYLWFCSLDAASGFWPVMMTRRARRVSAFACALGHFEWLRMPFELKNSPMIYQRLIDNALWGYVQPKGGWEAFAERIRRVEIEAEDQRVKVSTLAEFEPTRLTKFNGDRRALAESDPMQDFIDSPAADMFNTGEPDQSNWTGFSSASLSAGSACIFAQPKVDFLSHMVTPEGIQADQKKMAAIAELPFPTSKKGMQAFLGALIITDDSFRIWPCPVAPNVNHTSYRTRRDTQAPRTAIEELGDGKNGPRVTLCTSPYRIRRVRLVIRRLGEDKKNGGHGSCLWILWRLPSWDIEIAATAHFPSTTVNIAEYPGMNNGVVAALQRGVSNLIIVGDSRLAIQQSMGGDRMQEGRVATRVGQTQRAYQEIELRALPARRDEQPVGAFENPSKPPTRRVAVRNEAEFGGAQSQVPNDIAELHTELSEARTPVASDIDPLVVQAERRQRISKAHDEELRWADLKAYLKGESTQLSHRRVHNAGKVADEFVLSEDGLLYRQNNVRRPEELGELGLTLRLVAPTTMIDEVLQNCHNSIEGGTKGLCGLITESKQTTTGSDCTRMGSNTSSNVKTAAPAGTPPNEGGKPIDKEKWSYTSQPSSSVRRRQDGQKNTQKVSAESGKEQYREALSRQSSQPSPEGPSTESEAPEEPSAGSPAESTRSLFKEGDQVWLFMERVKPGLAKKLAHRWHGPFRAVKELGERPTTRLRPELGEAERFDFDEQRLPEHSCEPDEDEDKYEVEAILAGSVRSTSSSTAASTMLGSTPGGAKGRKSTLRARKHAL</sequence>
<dbReference type="InterPro" id="IPR051320">
    <property type="entry name" value="Viral_Replic_Matur_Polypro"/>
</dbReference>
<accession>A0A9W6WZ05</accession>
<dbReference type="Gene3D" id="3.10.10.10">
    <property type="entry name" value="HIV Type 1 Reverse Transcriptase, subunit A, domain 1"/>
    <property type="match status" value="1"/>
</dbReference>
<dbReference type="Gene3D" id="2.40.70.10">
    <property type="entry name" value="Acid Proteases"/>
    <property type="match status" value="1"/>
</dbReference>
<feature type="compositionally biased region" description="Polar residues" evidence="1">
    <location>
        <begin position="312"/>
        <end position="348"/>
    </location>
</feature>
<evidence type="ECO:0000313" key="4">
    <source>
        <dbReference type="Proteomes" id="UP001165121"/>
    </source>
</evidence>
<feature type="region of interest" description="Disordered" evidence="1">
    <location>
        <begin position="99"/>
        <end position="386"/>
    </location>
</feature>
<name>A0A9W6WZ05_9STRA</name>
<feature type="region of interest" description="Disordered" evidence="1">
    <location>
        <begin position="1450"/>
        <end position="1558"/>
    </location>
</feature>
<feature type="compositionally biased region" description="Basic and acidic residues" evidence="1">
    <location>
        <begin position="359"/>
        <end position="368"/>
    </location>
</feature>
<dbReference type="InterPro" id="IPR043502">
    <property type="entry name" value="DNA/RNA_pol_sf"/>
</dbReference>
<feature type="compositionally biased region" description="Low complexity" evidence="1">
    <location>
        <begin position="1646"/>
        <end position="1655"/>
    </location>
</feature>
<evidence type="ECO:0000313" key="3">
    <source>
        <dbReference type="EMBL" id="GMF23359.1"/>
    </source>
</evidence>
<feature type="compositionally biased region" description="Basic and acidic residues" evidence="1">
    <location>
        <begin position="1516"/>
        <end position="1525"/>
    </location>
</feature>
<feature type="compositionally biased region" description="Acidic residues" evidence="1">
    <location>
        <begin position="64"/>
        <end position="74"/>
    </location>
</feature>
<feature type="compositionally biased region" description="Basic and acidic residues" evidence="1">
    <location>
        <begin position="273"/>
        <end position="291"/>
    </location>
</feature>
<evidence type="ECO:0000259" key="2">
    <source>
        <dbReference type="Pfam" id="PF00078"/>
    </source>
</evidence>
<reference evidence="3" key="1">
    <citation type="submission" date="2023-04" db="EMBL/GenBank/DDBJ databases">
        <title>Phytophthora fragariaefolia NBRC 109709.</title>
        <authorList>
            <person name="Ichikawa N."/>
            <person name="Sato H."/>
            <person name="Tonouchi N."/>
        </authorList>
    </citation>
    <scope>NUCLEOTIDE SEQUENCE</scope>
    <source>
        <strain evidence="3">NBRC 109709</strain>
    </source>
</reference>
<evidence type="ECO:0000256" key="1">
    <source>
        <dbReference type="SAM" id="MobiDB-lite"/>
    </source>
</evidence>
<feature type="compositionally biased region" description="Basic and acidic residues" evidence="1">
    <location>
        <begin position="206"/>
        <end position="240"/>
    </location>
</feature>
<dbReference type="InterPro" id="IPR036397">
    <property type="entry name" value="RNaseH_sf"/>
</dbReference>
<dbReference type="PANTHER" id="PTHR33064">
    <property type="entry name" value="POL PROTEIN"/>
    <property type="match status" value="1"/>
</dbReference>
<feature type="region of interest" description="Disordered" evidence="1">
    <location>
        <begin position="49"/>
        <end position="76"/>
    </location>
</feature>
<feature type="compositionally biased region" description="Polar residues" evidence="1">
    <location>
        <begin position="1450"/>
        <end position="1468"/>
    </location>
</feature>
<dbReference type="EMBL" id="BSXT01000284">
    <property type="protein sequence ID" value="GMF23359.1"/>
    <property type="molecule type" value="Genomic_DNA"/>
</dbReference>
<feature type="compositionally biased region" description="Acidic residues" evidence="1">
    <location>
        <begin position="169"/>
        <end position="183"/>
    </location>
</feature>
<dbReference type="InterPro" id="IPR043128">
    <property type="entry name" value="Rev_trsase/Diguanyl_cyclase"/>
</dbReference>
<feature type="compositionally biased region" description="Basic and acidic residues" evidence="1">
    <location>
        <begin position="744"/>
        <end position="756"/>
    </location>
</feature>
<feature type="compositionally biased region" description="Low complexity" evidence="1">
    <location>
        <begin position="1528"/>
        <end position="1556"/>
    </location>
</feature>
<dbReference type="Gene3D" id="3.30.70.270">
    <property type="match status" value="1"/>
</dbReference>
<feature type="compositionally biased region" description="Basic and acidic residues" evidence="1">
    <location>
        <begin position="298"/>
        <end position="311"/>
    </location>
</feature>
<feature type="compositionally biased region" description="Basic and acidic residues" evidence="1">
    <location>
        <begin position="184"/>
        <end position="196"/>
    </location>
</feature>
<gene>
    <name evidence="3" type="ORF">Pfra01_000367800</name>
</gene>
<protein>
    <submittedName>
        <fullName evidence="3">Unnamed protein product</fullName>
    </submittedName>
</protein>
<dbReference type="Gene3D" id="3.30.420.10">
    <property type="entry name" value="Ribonuclease H-like superfamily/Ribonuclease H"/>
    <property type="match status" value="1"/>
</dbReference>
<dbReference type="GO" id="GO:0003676">
    <property type="term" value="F:nucleic acid binding"/>
    <property type="evidence" value="ECO:0007669"/>
    <property type="project" value="InterPro"/>
</dbReference>
<organism evidence="3 4">
    <name type="scientific">Phytophthora fragariaefolia</name>
    <dbReference type="NCBI Taxonomy" id="1490495"/>
    <lineage>
        <taxon>Eukaryota</taxon>
        <taxon>Sar</taxon>
        <taxon>Stramenopiles</taxon>
        <taxon>Oomycota</taxon>
        <taxon>Peronosporomycetes</taxon>
        <taxon>Peronosporales</taxon>
        <taxon>Peronosporaceae</taxon>
        <taxon>Phytophthora</taxon>
    </lineage>
</organism>
<dbReference type="PANTHER" id="PTHR33064:SF37">
    <property type="entry name" value="RIBONUCLEASE H"/>
    <property type="match status" value="1"/>
</dbReference>
<feature type="compositionally biased region" description="Acidic residues" evidence="1">
    <location>
        <begin position="114"/>
        <end position="127"/>
    </location>
</feature>
<dbReference type="SUPFAM" id="SSF50630">
    <property type="entry name" value="Acid proteases"/>
    <property type="match status" value="1"/>
</dbReference>
<dbReference type="InterPro" id="IPR000477">
    <property type="entry name" value="RT_dom"/>
</dbReference>
<comment type="caution">
    <text evidence="3">The sequence shown here is derived from an EMBL/GenBank/DDBJ whole genome shotgun (WGS) entry which is preliminary data.</text>
</comment>
<feature type="region of interest" description="Disordered" evidence="1">
    <location>
        <begin position="1644"/>
        <end position="1678"/>
    </location>
</feature>
<proteinExistence type="predicted"/>
<dbReference type="InterPro" id="IPR021109">
    <property type="entry name" value="Peptidase_aspartic_dom_sf"/>
</dbReference>
<dbReference type="Proteomes" id="UP001165121">
    <property type="component" value="Unassembled WGS sequence"/>
</dbReference>
<dbReference type="OrthoDB" id="775972at2759"/>